<comment type="caution">
    <text evidence="3">The sequence shown here is derived from an EMBL/GenBank/DDBJ whole genome shotgun (WGS) entry which is preliminary data.</text>
</comment>
<keyword evidence="4" id="KW-1185">Reference proteome</keyword>
<reference evidence="3" key="1">
    <citation type="journal article" date="2021" name="Evol. Appl.">
        <title>The genome of the Pyrenean desman and the effects of bottlenecks and inbreeding on the genomic landscape of an endangered species.</title>
        <authorList>
            <person name="Escoda L."/>
            <person name="Castresana J."/>
        </authorList>
    </citation>
    <scope>NUCLEOTIDE SEQUENCE</scope>
    <source>
        <strain evidence="3">IBE-C5619</strain>
    </source>
</reference>
<gene>
    <name evidence="3" type="ORF">J0S82_002514</name>
</gene>
<evidence type="ECO:0000256" key="2">
    <source>
        <dbReference type="SAM" id="MobiDB-lite"/>
    </source>
</evidence>
<dbReference type="AlphaFoldDB" id="A0A8J6DJR3"/>
<feature type="region of interest" description="Disordered" evidence="2">
    <location>
        <begin position="350"/>
        <end position="371"/>
    </location>
</feature>
<dbReference type="PANTHER" id="PTHR14096">
    <property type="entry name" value="APOLIPOPROTEIN L"/>
    <property type="match status" value="1"/>
</dbReference>
<dbReference type="PANTHER" id="PTHR14096:SF27">
    <property type="entry name" value="APOLIPOPROTEIN L2"/>
    <property type="match status" value="1"/>
</dbReference>
<dbReference type="OrthoDB" id="9666130at2759"/>
<evidence type="ECO:0000313" key="3">
    <source>
        <dbReference type="EMBL" id="KAG8508703.1"/>
    </source>
</evidence>
<dbReference type="GO" id="GO:0016020">
    <property type="term" value="C:membrane"/>
    <property type="evidence" value="ECO:0007669"/>
    <property type="project" value="TreeGrafter"/>
</dbReference>
<feature type="non-terminal residue" evidence="3">
    <location>
        <position position="1"/>
    </location>
</feature>
<comment type="similarity">
    <text evidence="1">Belongs to the apolipoprotein L family.</text>
</comment>
<proteinExistence type="inferred from homology"/>
<evidence type="ECO:0000313" key="4">
    <source>
        <dbReference type="Proteomes" id="UP000700334"/>
    </source>
</evidence>
<dbReference type="Proteomes" id="UP000700334">
    <property type="component" value="Unassembled WGS sequence"/>
</dbReference>
<name>A0A8J6DJR3_GALPY</name>
<dbReference type="EMBL" id="JAGFMF010012002">
    <property type="protein sequence ID" value="KAG8508703.1"/>
    <property type="molecule type" value="Genomic_DNA"/>
</dbReference>
<dbReference type="GO" id="GO:0006869">
    <property type="term" value="P:lipid transport"/>
    <property type="evidence" value="ECO:0007669"/>
    <property type="project" value="InterPro"/>
</dbReference>
<dbReference type="GO" id="GO:0005576">
    <property type="term" value="C:extracellular region"/>
    <property type="evidence" value="ECO:0007669"/>
    <property type="project" value="InterPro"/>
</dbReference>
<accession>A0A8J6DJR3</accession>
<organism evidence="3 4">
    <name type="scientific">Galemys pyrenaicus</name>
    <name type="common">Iberian desman</name>
    <name type="synonym">Pyrenean desman</name>
    <dbReference type="NCBI Taxonomy" id="202257"/>
    <lineage>
        <taxon>Eukaryota</taxon>
        <taxon>Metazoa</taxon>
        <taxon>Chordata</taxon>
        <taxon>Craniata</taxon>
        <taxon>Vertebrata</taxon>
        <taxon>Euteleostomi</taxon>
        <taxon>Mammalia</taxon>
        <taxon>Eutheria</taxon>
        <taxon>Laurasiatheria</taxon>
        <taxon>Eulipotyphla</taxon>
        <taxon>Talpidae</taxon>
        <taxon>Galemys</taxon>
    </lineage>
</organism>
<dbReference type="Pfam" id="PF05461">
    <property type="entry name" value="ApoL"/>
    <property type="match status" value="1"/>
</dbReference>
<dbReference type="GO" id="GO:0042157">
    <property type="term" value="P:lipoprotein metabolic process"/>
    <property type="evidence" value="ECO:0007669"/>
    <property type="project" value="InterPro"/>
</dbReference>
<protein>
    <submittedName>
        <fullName evidence="3">Apolipoprotein L3</fullName>
    </submittedName>
</protein>
<evidence type="ECO:0000256" key="1">
    <source>
        <dbReference type="ARBA" id="ARBA00010090"/>
    </source>
</evidence>
<sequence length="371" mass="39736">GRDTGERVTPGESTQTPVTAPGEVHTDPETRQHSCSAQLLCSSHLERSSFLEEVTDYVLRTASREDLQSLLTEAQSWETFVAEAHLSREEADALRARLKELRTQAVPGDEDRHQKEQECRTMFLRLKVLLEEQIAQLHQLADKADKVHKDCTVANVVASSTGIASGALTILGLALVPFTAGASLALSAGGLGLAAASAGTSVVSSIVEHANMSSVEAEADKLEISGLNIEKLMKEVFEILCESSDEIGMTQRGIGVVYRIAQHVGALSVAGQVSSRSGRLERVVGIPVMSKGAHALNGVCTAYFLVLDVVNLVQEAQDLQQGAQSALGKKLRQKAQALQTVLEELNHIHQSTEGPDAHLPRTVQGAEMCGH</sequence>
<dbReference type="InterPro" id="IPR008405">
    <property type="entry name" value="ApoL"/>
</dbReference>
<feature type="region of interest" description="Disordered" evidence="2">
    <location>
        <begin position="1"/>
        <end position="31"/>
    </location>
</feature>
<dbReference type="GO" id="GO:0008289">
    <property type="term" value="F:lipid binding"/>
    <property type="evidence" value="ECO:0007669"/>
    <property type="project" value="InterPro"/>
</dbReference>